<evidence type="ECO:0000259" key="3">
    <source>
        <dbReference type="PROSITE" id="PS51186"/>
    </source>
</evidence>
<keyword evidence="5" id="KW-1185">Reference proteome</keyword>
<organism evidence="4 5">
    <name type="scientific">Triparma retinervis</name>
    <dbReference type="NCBI Taxonomy" id="2557542"/>
    <lineage>
        <taxon>Eukaryota</taxon>
        <taxon>Sar</taxon>
        <taxon>Stramenopiles</taxon>
        <taxon>Ochrophyta</taxon>
        <taxon>Bolidophyceae</taxon>
        <taxon>Parmales</taxon>
        <taxon>Triparmaceae</taxon>
        <taxon>Triparma</taxon>
    </lineage>
</organism>
<dbReference type="OrthoDB" id="7305308at2759"/>
<dbReference type="InterPro" id="IPR050832">
    <property type="entry name" value="Bact_Acetyltransf"/>
</dbReference>
<gene>
    <name evidence="4" type="ORF">TrRE_jg5193</name>
</gene>
<dbReference type="InterPro" id="IPR016181">
    <property type="entry name" value="Acyl_CoA_acyltransferase"/>
</dbReference>
<dbReference type="EMBL" id="BRXZ01003318">
    <property type="protein sequence ID" value="GMH52446.1"/>
    <property type="molecule type" value="Genomic_DNA"/>
</dbReference>
<proteinExistence type="predicted"/>
<keyword evidence="2" id="KW-0012">Acyltransferase</keyword>
<dbReference type="GO" id="GO:0016747">
    <property type="term" value="F:acyltransferase activity, transferring groups other than amino-acyl groups"/>
    <property type="evidence" value="ECO:0007669"/>
    <property type="project" value="InterPro"/>
</dbReference>
<name>A0A9W6ZH18_9STRA</name>
<dbReference type="PANTHER" id="PTHR43877:SF2">
    <property type="entry name" value="AMINOALKYLPHOSPHONATE N-ACETYLTRANSFERASE-RELATED"/>
    <property type="match status" value="1"/>
</dbReference>
<sequence length="201" mass="21937">MQGVKIVTATAENLPLIASIQHDFISGKKAFLCLPLSCTSSGMEKELESKYKKCPDMMNVSGLAVSEDTGEPLGFIQLALHGMPCSVHTCLPLECYVDSLAVLPASRGLGVGTKLLEWAEDVGRERGCDRMTLGVLNGNPAERLYKRTGYARVEESCVDVCCMCFFITFLFGRPYGICHKEWGGKMMEKELPPGGGGEMER</sequence>
<feature type="domain" description="N-acetyltransferase" evidence="3">
    <location>
        <begin position="4"/>
        <end position="192"/>
    </location>
</feature>
<comment type="caution">
    <text evidence="4">The sequence shown here is derived from an EMBL/GenBank/DDBJ whole genome shotgun (WGS) entry which is preliminary data.</text>
</comment>
<protein>
    <recommendedName>
        <fullName evidence="3">N-acetyltransferase domain-containing protein</fullName>
    </recommendedName>
</protein>
<evidence type="ECO:0000313" key="5">
    <source>
        <dbReference type="Proteomes" id="UP001165082"/>
    </source>
</evidence>
<dbReference type="Pfam" id="PF00583">
    <property type="entry name" value="Acetyltransf_1"/>
    <property type="match status" value="1"/>
</dbReference>
<keyword evidence="1" id="KW-0808">Transferase</keyword>
<dbReference type="PROSITE" id="PS51186">
    <property type="entry name" value="GNAT"/>
    <property type="match status" value="1"/>
</dbReference>
<dbReference type="PANTHER" id="PTHR43877">
    <property type="entry name" value="AMINOALKYLPHOSPHONATE N-ACETYLTRANSFERASE-RELATED-RELATED"/>
    <property type="match status" value="1"/>
</dbReference>
<reference evidence="4" key="1">
    <citation type="submission" date="2022-07" db="EMBL/GenBank/DDBJ databases">
        <title>Genome analysis of Parmales, a sister group of diatoms, reveals the evolutionary specialization of diatoms from phago-mixotrophs to photoautotrophs.</title>
        <authorList>
            <person name="Ban H."/>
            <person name="Sato S."/>
            <person name="Yoshikawa S."/>
            <person name="Kazumasa Y."/>
            <person name="Nakamura Y."/>
            <person name="Ichinomiya M."/>
            <person name="Saitoh K."/>
            <person name="Sato N."/>
            <person name="Blanc-Mathieu R."/>
            <person name="Endo H."/>
            <person name="Kuwata A."/>
            <person name="Ogata H."/>
        </authorList>
    </citation>
    <scope>NUCLEOTIDE SEQUENCE</scope>
</reference>
<accession>A0A9W6ZH18</accession>
<evidence type="ECO:0000256" key="1">
    <source>
        <dbReference type="ARBA" id="ARBA00022679"/>
    </source>
</evidence>
<dbReference type="InterPro" id="IPR000182">
    <property type="entry name" value="GNAT_dom"/>
</dbReference>
<dbReference type="Gene3D" id="3.40.630.30">
    <property type="match status" value="1"/>
</dbReference>
<dbReference type="AlphaFoldDB" id="A0A9W6ZH18"/>
<dbReference type="CDD" id="cd04301">
    <property type="entry name" value="NAT_SF"/>
    <property type="match status" value="1"/>
</dbReference>
<dbReference type="Proteomes" id="UP001165082">
    <property type="component" value="Unassembled WGS sequence"/>
</dbReference>
<evidence type="ECO:0000256" key="2">
    <source>
        <dbReference type="ARBA" id="ARBA00023315"/>
    </source>
</evidence>
<evidence type="ECO:0000313" key="4">
    <source>
        <dbReference type="EMBL" id="GMH52446.1"/>
    </source>
</evidence>
<dbReference type="SUPFAM" id="SSF55729">
    <property type="entry name" value="Acyl-CoA N-acyltransferases (Nat)"/>
    <property type="match status" value="1"/>
</dbReference>